<evidence type="ECO:0000256" key="1">
    <source>
        <dbReference type="ARBA" id="ARBA00009437"/>
    </source>
</evidence>
<evidence type="ECO:0000256" key="2">
    <source>
        <dbReference type="ARBA" id="ARBA00023015"/>
    </source>
</evidence>
<evidence type="ECO:0000256" key="4">
    <source>
        <dbReference type="ARBA" id="ARBA00023163"/>
    </source>
</evidence>
<dbReference type="PROSITE" id="PS50931">
    <property type="entry name" value="HTH_LYSR"/>
    <property type="match status" value="1"/>
</dbReference>
<dbReference type="InterPro" id="IPR036388">
    <property type="entry name" value="WH-like_DNA-bd_sf"/>
</dbReference>
<dbReference type="Gene3D" id="3.40.190.10">
    <property type="entry name" value="Periplasmic binding protein-like II"/>
    <property type="match status" value="2"/>
</dbReference>
<evidence type="ECO:0000256" key="3">
    <source>
        <dbReference type="ARBA" id="ARBA00023125"/>
    </source>
</evidence>
<dbReference type="RefSeq" id="WP_317017735.1">
    <property type="nucleotide sequence ID" value="NZ_CP136512.1"/>
</dbReference>
<dbReference type="Proteomes" id="UP001302652">
    <property type="component" value="Chromosome 2"/>
</dbReference>
<dbReference type="PANTHER" id="PTHR30579">
    <property type="entry name" value="TRANSCRIPTIONAL REGULATOR"/>
    <property type="match status" value="1"/>
</dbReference>
<feature type="region of interest" description="Disordered" evidence="5">
    <location>
        <begin position="285"/>
        <end position="306"/>
    </location>
</feature>
<protein>
    <submittedName>
        <fullName evidence="7">LysR substrate-binding domain-containing protein</fullName>
    </submittedName>
</protein>
<keyword evidence="3" id="KW-0238">DNA-binding</keyword>
<dbReference type="Gene3D" id="1.10.10.10">
    <property type="entry name" value="Winged helix-like DNA-binding domain superfamily/Winged helix DNA-binding domain"/>
    <property type="match status" value="1"/>
</dbReference>
<dbReference type="EMBL" id="CP136512">
    <property type="protein sequence ID" value="WOD15471.1"/>
    <property type="molecule type" value="Genomic_DNA"/>
</dbReference>
<keyword evidence="4" id="KW-0804">Transcription</keyword>
<dbReference type="SUPFAM" id="SSF53850">
    <property type="entry name" value="Periplasmic binding protein-like II"/>
    <property type="match status" value="1"/>
</dbReference>
<proteinExistence type="inferred from homology"/>
<keyword evidence="2" id="KW-0805">Transcription regulation</keyword>
<keyword evidence="8" id="KW-1185">Reference proteome</keyword>
<dbReference type="InterPro" id="IPR000847">
    <property type="entry name" value="LysR_HTH_N"/>
</dbReference>
<reference evidence="7 8" key="1">
    <citation type="submission" date="2023-10" db="EMBL/GenBank/DDBJ databases">
        <title>Surface-active antibiotics is a multifunctional adaptation for post-fire microbes.</title>
        <authorList>
            <person name="Liu M.D."/>
            <person name="Du Y."/>
            <person name="Koupaei S.K."/>
            <person name="Kim N.R."/>
            <person name="Zhang W."/>
            <person name="Traxler M.F."/>
        </authorList>
    </citation>
    <scope>NUCLEOTIDE SEQUENCE [LARGE SCALE GENOMIC DNA]</scope>
    <source>
        <strain evidence="7 8">F3</strain>
    </source>
</reference>
<feature type="domain" description="HTH lysR-type" evidence="6">
    <location>
        <begin position="2"/>
        <end position="59"/>
    </location>
</feature>
<sequence length="306" mass="32352">MFDTVLLRSFVAVVQEGGFTHAAARLNLTQSAVSAHLRRLEKQTGRDLLARTTRSVTLTADGELLLGYARAILALNHDAQAQLLRGPSEGAIRVGLSEDLANVRLMNVMQAFAVRYPRIAFSVRVGIPAQLLQAMDQGEFDLVIGGRCHDARLGHVLWREPLVWASGTMASPAPGVPVPLALLPEPCPYREAALAALAHAGREYRIVLVCSSGAGLCAAAQAGFAVTPIAQSQLAHGLHAVAPDAGLPVLPDIEFTMFAQPGASASVADELGNAIMLAFAQRMTPSGRKGGAKEMESRPRSIRAGT</sequence>
<name>A0ABZ0EFZ7_9BURK</name>
<dbReference type="PANTHER" id="PTHR30579:SF7">
    <property type="entry name" value="HTH-TYPE TRANSCRIPTIONAL REGULATOR LRHA-RELATED"/>
    <property type="match status" value="1"/>
</dbReference>
<evidence type="ECO:0000313" key="7">
    <source>
        <dbReference type="EMBL" id="WOD15471.1"/>
    </source>
</evidence>
<gene>
    <name evidence="7" type="ORF">RW095_19480</name>
</gene>
<organism evidence="7 8">
    <name type="scientific">Paraburkholderia kirstenboschensis</name>
    <dbReference type="NCBI Taxonomy" id="1245436"/>
    <lineage>
        <taxon>Bacteria</taxon>
        <taxon>Pseudomonadati</taxon>
        <taxon>Pseudomonadota</taxon>
        <taxon>Betaproteobacteria</taxon>
        <taxon>Burkholderiales</taxon>
        <taxon>Burkholderiaceae</taxon>
        <taxon>Paraburkholderia</taxon>
    </lineage>
</organism>
<dbReference type="Pfam" id="PF00126">
    <property type="entry name" value="HTH_1"/>
    <property type="match status" value="1"/>
</dbReference>
<dbReference type="SUPFAM" id="SSF46785">
    <property type="entry name" value="Winged helix' DNA-binding domain"/>
    <property type="match status" value="1"/>
</dbReference>
<evidence type="ECO:0000256" key="5">
    <source>
        <dbReference type="SAM" id="MobiDB-lite"/>
    </source>
</evidence>
<dbReference type="Pfam" id="PF03466">
    <property type="entry name" value="LysR_substrate"/>
    <property type="match status" value="1"/>
</dbReference>
<dbReference type="InterPro" id="IPR005119">
    <property type="entry name" value="LysR_subst-bd"/>
</dbReference>
<comment type="similarity">
    <text evidence="1">Belongs to the LysR transcriptional regulatory family.</text>
</comment>
<evidence type="ECO:0000313" key="8">
    <source>
        <dbReference type="Proteomes" id="UP001302652"/>
    </source>
</evidence>
<dbReference type="PRINTS" id="PR00039">
    <property type="entry name" value="HTHLYSR"/>
</dbReference>
<accession>A0ABZ0EFZ7</accession>
<dbReference type="InterPro" id="IPR050176">
    <property type="entry name" value="LTTR"/>
</dbReference>
<dbReference type="InterPro" id="IPR036390">
    <property type="entry name" value="WH_DNA-bd_sf"/>
</dbReference>
<evidence type="ECO:0000259" key="6">
    <source>
        <dbReference type="PROSITE" id="PS50931"/>
    </source>
</evidence>